<evidence type="ECO:0000313" key="2">
    <source>
        <dbReference type="EMBL" id="KAK7006688.1"/>
    </source>
</evidence>
<comment type="caution">
    <text evidence="3">The sequence shown here is derived from an EMBL/GenBank/DDBJ whole genome shotgun (WGS) entry which is preliminary data.</text>
</comment>
<dbReference type="Proteomes" id="UP001362999">
    <property type="component" value="Unassembled WGS sequence"/>
</dbReference>
<evidence type="ECO:0000313" key="4">
    <source>
        <dbReference type="Proteomes" id="UP001362999"/>
    </source>
</evidence>
<feature type="compositionally biased region" description="Basic and acidic residues" evidence="1">
    <location>
        <begin position="133"/>
        <end position="146"/>
    </location>
</feature>
<feature type="region of interest" description="Disordered" evidence="1">
    <location>
        <begin position="241"/>
        <end position="318"/>
    </location>
</feature>
<keyword evidence="4" id="KW-1185">Reference proteome</keyword>
<dbReference type="EMBL" id="JAWWNJ010000075">
    <property type="protein sequence ID" value="KAK7006688.1"/>
    <property type="molecule type" value="Genomic_DNA"/>
</dbReference>
<protein>
    <submittedName>
        <fullName evidence="3">Uncharacterized protein</fullName>
    </submittedName>
</protein>
<evidence type="ECO:0000313" key="3">
    <source>
        <dbReference type="EMBL" id="KAK7006692.1"/>
    </source>
</evidence>
<feature type="region of interest" description="Disordered" evidence="1">
    <location>
        <begin position="169"/>
        <end position="203"/>
    </location>
</feature>
<gene>
    <name evidence="3" type="ORF">R3P38DRAFT_2793785</name>
    <name evidence="2" type="ORF">R3P38DRAFT_3601349</name>
</gene>
<name>A0AAW0ABS4_9AGAR</name>
<accession>A0AAW0ABS4</accession>
<evidence type="ECO:0000256" key="1">
    <source>
        <dbReference type="SAM" id="MobiDB-lite"/>
    </source>
</evidence>
<feature type="region of interest" description="Disordered" evidence="1">
    <location>
        <begin position="1"/>
        <end position="63"/>
    </location>
</feature>
<dbReference type="AlphaFoldDB" id="A0AAW0ABS4"/>
<feature type="compositionally biased region" description="Basic and acidic residues" evidence="1">
    <location>
        <begin position="309"/>
        <end position="318"/>
    </location>
</feature>
<feature type="compositionally biased region" description="Basic and acidic residues" evidence="1">
    <location>
        <begin position="272"/>
        <end position="285"/>
    </location>
</feature>
<organism evidence="3 4">
    <name type="scientific">Favolaschia claudopus</name>
    <dbReference type="NCBI Taxonomy" id="2862362"/>
    <lineage>
        <taxon>Eukaryota</taxon>
        <taxon>Fungi</taxon>
        <taxon>Dikarya</taxon>
        <taxon>Basidiomycota</taxon>
        <taxon>Agaricomycotina</taxon>
        <taxon>Agaricomycetes</taxon>
        <taxon>Agaricomycetidae</taxon>
        <taxon>Agaricales</taxon>
        <taxon>Marasmiineae</taxon>
        <taxon>Mycenaceae</taxon>
        <taxon>Favolaschia</taxon>
    </lineage>
</organism>
<feature type="region of interest" description="Disordered" evidence="1">
    <location>
        <begin position="122"/>
        <end position="146"/>
    </location>
</feature>
<feature type="compositionally biased region" description="Polar residues" evidence="1">
    <location>
        <begin position="9"/>
        <end position="20"/>
    </location>
</feature>
<proteinExistence type="predicted"/>
<dbReference type="EMBL" id="JAWWNJ010000075">
    <property type="protein sequence ID" value="KAK7006692.1"/>
    <property type="molecule type" value="Genomic_DNA"/>
</dbReference>
<reference evidence="3 4" key="1">
    <citation type="journal article" date="2024" name="J Genomics">
        <title>Draft genome sequencing and assembly of Favolaschia claudopus CIRM-BRFM 2984 isolated from oak limbs.</title>
        <authorList>
            <person name="Navarro D."/>
            <person name="Drula E."/>
            <person name="Chaduli D."/>
            <person name="Cazenave R."/>
            <person name="Ahrendt S."/>
            <person name="Wang J."/>
            <person name="Lipzen A."/>
            <person name="Daum C."/>
            <person name="Barry K."/>
            <person name="Grigoriev I.V."/>
            <person name="Favel A."/>
            <person name="Rosso M.N."/>
            <person name="Martin F."/>
        </authorList>
    </citation>
    <scope>NUCLEOTIDE SEQUENCE [LARGE SCALE GENOMIC DNA]</scope>
    <source>
        <strain evidence="3 4">CIRM-BRFM 2984</strain>
    </source>
</reference>
<feature type="compositionally biased region" description="Basic and acidic residues" evidence="1">
    <location>
        <begin position="241"/>
        <end position="262"/>
    </location>
</feature>
<feature type="compositionally biased region" description="Basic and acidic residues" evidence="1">
    <location>
        <begin position="169"/>
        <end position="199"/>
    </location>
</feature>
<feature type="compositionally biased region" description="Pro residues" evidence="1">
    <location>
        <begin position="22"/>
        <end position="31"/>
    </location>
</feature>
<sequence>MSAERKSTNTRARSGPGASQTPPAPMKPTNPPKAGTRTNASGGTLQLHKTRDELVGESSLPWDDTDTRDIFKHLYSKGYTHRDDQAITTLDDLALVLLRIGSDANSVAEQQREEPELLPRFFGSVTGTKTPRGLKDQRERETGEGARMCTDHVGKVDYEVTLTVKKLGESEVESSRGDRERSRARDGAEPRDESRECAREGANAAEIDSQIEKRALGIVRITRPREIARVEKRCATKTKAFGHESREASKCERPRVESEKWRPKPSNPMRVRAGDTESLPRVRSEVKKKRREKIWRTEEPTSNSLIKDSGLHARKGTDGRNEISTYLCASHTSDVGEGYAENREKGMIKECPGGAALECGDDLHKRIGARP</sequence>